<dbReference type="NCBIfam" id="NF003842">
    <property type="entry name" value="PRK05421.1-4"/>
    <property type="match status" value="1"/>
</dbReference>
<keyword evidence="2" id="KW-0540">Nuclease</keyword>
<dbReference type="Gene3D" id="3.60.10.10">
    <property type="entry name" value="Endonuclease/exonuclease/phosphatase"/>
    <property type="match status" value="1"/>
</dbReference>
<sequence length="277" mass="31214">MTIALSLFAIGTLSLPWQIPEHKQVVDRQEQFVAGECLDGVEVVAASAHNVLESEFSVLSWNVYKQQRNNVIAELNQYATTTDLLLLQEVVSQSTLFSTLPVDQWHWVQARAFTVSQSVIGVASLSRYEAIGTCGFWRTEPWILFPKTALLTIYALPEGESLWVINIHAINFALGLEDYNAQLNDIVRVASTHHGPMIWAGDFNTWREGRQQALDEALSQLNLQPIAFRPDVRSEIFGYALDHVFYRKLNIVEAKSTASDASDHNPIWVNFTSQKNP</sequence>
<dbReference type="AlphaFoldDB" id="A0AA42B8B2"/>
<organism evidence="2 3">
    <name type="scientific">Echinimonas agarilytica</name>
    <dbReference type="NCBI Taxonomy" id="1215918"/>
    <lineage>
        <taxon>Bacteria</taxon>
        <taxon>Pseudomonadati</taxon>
        <taxon>Pseudomonadota</taxon>
        <taxon>Gammaproteobacteria</taxon>
        <taxon>Alteromonadales</taxon>
        <taxon>Echinimonadaceae</taxon>
        <taxon>Echinimonas</taxon>
    </lineage>
</organism>
<keyword evidence="3" id="KW-1185">Reference proteome</keyword>
<name>A0AA42B8B2_9GAMM</name>
<dbReference type="InterPro" id="IPR005135">
    <property type="entry name" value="Endo/exonuclease/phosphatase"/>
</dbReference>
<accession>A0AA42B8B2</accession>
<dbReference type="Proteomes" id="UP001165393">
    <property type="component" value="Unassembled WGS sequence"/>
</dbReference>
<evidence type="ECO:0000313" key="3">
    <source>
        <dbReference type="Proteomes" id="UP001165393"/>
    </source>
</evidence>
<dbReference type="InterPro" id="IPR036691">
    <property type="entry name" value="Endo/exonu/phosph_ase_sf"/>
</dbReference>
<gene>
    <name evidence="2" type="ORF">NAF29_15325</name>
</gene>
<keyword evidence="2" id="KW-0378">Hydrolase</keyword>
<dbReference type="Pfam" id="PF03372">
    <property type="entry name" value="Exo_endo_phos"/>
    <property type="match status" value="1"/>
</dbReference>
<protein>
    <submittedName>
        <fullName evidence="2">Endonuclease/exonuclease/phosphatase family protein</fullName>
    </submittedName>
</protein>
<dbReference type="EMBL" id="JAMQGP010000008">
    <property type="protein sequence ID" value="MCM2681025.1"/>
    <property type="molecule type" value="Genomic_DNA"/>
</dbReference>
<dbReference type="NCBIfam" id="NF003840">
    <property type="entry name" value="PRK05421.1-2"/>
    <property type="match status" value="1"/>
</dbReference>
<feature type="domain" description="Endonuclease/exonuclease/phosphatase" evidence="1">
    <location>
        <begin position="59"/>
        <end position="264"/>
    </location>
</feature>
<dbReference type="GO" id="GO:0004519">
    <property type="term" value="F:endonuclease activity"/>
    <property type="evidence" value="ECO:0007669"/>
    <property type="project" value="UniProtKB-KW"/>
</dbReference>
<dbReference type="SUPFAM" id="SSF56219">
    <property type="entry name" value="DNase I-like"/>
    <property type="match status" value="1"/>
</dbReference>
<comment type="caution">
    <text evidence="2">The sequence shown here is derived from an EMBL/GenBank/DDBJ whole genome shotgun (WGS) entry which is preliminary data.</text>
</comment>
<evidence type="ECO:0000313" key="2">
    <source>
        <dbReference type="EMBL" id="MCM2681025.1"/>
    </source>
</evidence>
<proteinExistence type="predicted"/>
<dbReference type="RefSeq" id="WP_251262500.1">
    <property type="nucleotide sequence ID" value="NZ_JAMQGP010000008.1"/>
</dbReference>
<reference evidence="2 3" key="1">
    <citation type="journal article" date="2013" name="Antonie Van Leeuwenhoek">
        <title>Echinimonas agarilytica gen. nov., sp. nov., a new gammaproteobacterium isolated from the sea urchin Strongylocentrotus intermedius.</title>
        <authorList>
            <person name="Nedashkovskaya O.I."/>
            <person name="Stenkova A.M."/>
            <person name="Zhukova N.V."/>
            <person name="Van Trappen S."/>
            <person name="Lee J.S."/>
            <person name="Kim S.B."/>
        </authorList>
    </citation>
    <scope>NUCLEOTIDE SEQUENCE [LARGE SCALE GENOMIC DNA]</scope>
    <source>
        <strain evidence="2 3">KMM 6351</strain>
    </source>
</reference>
<evidence type="ECO:0000259" key="1">
    <source>
        <dbReference type="Pfam" id="PF03372"/>
    </source>
</evidence>
<keyword evidence="2" id="KW-0255">Endonuclease</keyword>